<evidence type="ECO:0000259" key="3">
    <source>
        <dbReference type="Pfam" id="PF02826"/>
    </source>
</evidence>
<dbReference type="EMBL" id="CP121196">
    <property type="protein sequence ID" value="XBH19127.1"/>
    <property type="molecule type" value="Genomic_DNA"/>
</dbReference>
<keyword evidence="1" id="KW-0560">Oxidoreductase</keyword>
<dbReference type="PROSITE" id="PS00670">
    <property type="entry name" value="D_2_HYDROXYACID_DH_2"/>
    <property type="match status" value="1"/>
</dbReference>
<dbReference type="GO" id="GO:0016616">
    <property type="term" value="F:oxidoreductase activity, acting on the CH-OH group of donors, NAD or NADP as acceptor"/>
    <property type="evidence" value="ECO:0007669"/>
    <property type="project" value="UniProtKB-ARBA"/>
</dbReference>
<feature type="domain" description="D-isomer specific 2-hydroxyacid dehydrogenase NAD-binding" evidence="3">
    <location>
        <begin position="100"/>
        <end position="288"/>
    </location>
</feature>
<evidence type="ECO:0000313" key="4">
    <source>
        <dbReference type="EMBL" id="XBH19127.1"/>
    </source>
</evidence>
<dbReference type="SUPFAM" id="SSF52283">
    <property type="entry name" value="Formate/glycerate dehydrogenase catalytic domain-like"/>
    <property type="match status" value="1"/>
</dbReference>
<evidence type="ECO:0000256" key="2">
    <source>
        <dbReference type="ARBA" id="ARBA00023027"/>
    </source>
</evidence>
<name>A0AAU7DPZ1_9BACT</name>
<dbReference type="SUPFAM" id="SSF51735">
    <property type="entry name" value="NAD(P)-binding Rossmann-fold domains"/>
    <property type="match status" value="1"/>
</dbReference>
<dbReference type="RefSeq" id="WP_348264342.1">
    <property type="nucleotide sequence ID" value="NZ_CP121196.1"/>
</dbReference>
<dbReference type="PANTHER" id="PTHR43333">
    <property type="entry name" value="2-HACID_DH_C DOMAIN-CONTAINING PROTEIN"/>
    <property type="match status" value="1"/>
</dbReference>
<dbReference type="InterPro" id="IPR029753">
    <property type="entry name" value="D-isomer_DH_CS"/>
</dbReference>
<dbReference type="AlphaFoldDB" id="A0AAU7DPZ1"/>
<evidence type="ECO:0000256" key="1">
    <source>
        <dbReference type="ARBA" id="ARBA00023002"/>
    </source>
</evidence>
<dbReference type="PANTHER" id="PTHR43333:SF1">
    <property type="entry name" value="D-ISOMER SPECIFIC 2-HYDROXYACID DEHYDROGENASE NAD-BINDING DOMAIN-CONTAINING PROTEIN"/>
    <property type="match status" value="1"/>
</dbReference>
<accession>A0AAU7DPZ1</accession>
<dbReference type="InterPro" id="IPR006140">
    <property type="entry name" value="D-isomer_DH_NAD-bd"/>
</dbReference>
<sequence length="323" mass="35367">MLRVGYSENLSADLLADFPTGIELIRLPRDLDHDVDIEVWIPDPYPTRNTQIVPHLRGVKLVLSLMAGTEWIPAAVGPHVTICNARGAHNIPTAEWTLSAILTMLKHFPLFLDVQRSGEWKRRFEASAEYAATSGDARAHYPPVMLEELTGKSVLLVGYGSIGKEIERMLSPFNVELTRLARTARMNPTVHGVEELDALLPKAQIVVLILPATAETQWLIDAHQFSLMQQGTLLVNAARGPIVNTDALVDALHSGKIRAALDVTDPEPLPVGHPLWKCPNLLVSPHVGASSPQFAPRALKTAADELRRYMAGEPLLNVVQAAV</sequence>
<dbReference type="Pfam" id="PF02826">
    <property type="entry name" value="2-Hacid_dh_C"/>
    <property type="match status" value="1"/>
</dbReference>
<proteinExistence type="predicted"/>
<dbReference type="PROSITE" id="PS00671">
    <property type="entry name" value="D_2_HYDROXYACID_DH_3"/>
    <property type="match status" value="1"/>
</dbReference>
<gene>
    <name evidence="4" type="ORF">P8935_07355</name>
</gene>
<dbReference type="CDD" id="cd12166">
    <property type="entry name" value="2-Hacid_dh_7"/>
    <property type="match status" value="1"/>
</dbReference>
<keyword evidence="2" id="KW-0520">NAD</keyword>
<dbReference type="GO" id="GO:0051287">
    <property type="term" value="F:NAD binding"/>
    <property type="evidence" value="ECO:0007669"/>
    <property type="project" value="InterPro"/>
</dbReference>
<protein>
    <submittedName>
        <fullName evidence="4">2-hydroxyacid dehydrogenase</fullName>
    </submittedName>
</protein>
<dbReference type="Gene3D" id="3.40.50.720">
    <property type="entry name" value="NAD(P)-binding Rossmann-like Domain"/>
    <property type="match status" value="2"/>
</dbReference>
<dbReference type="InterPro" id="IPR036291">
    <property type="entry name" value="NAD(P)-bd_dom_sf"/>
</dbReference>
<reference evidence="4" key="1">
    <citation type="submission" date="2023-03" db="EMBL/GenBank/DDBJ databases">
        <title>Edaphobacter sp.</title>
        <authorList>
            <person name="Huber K.J."/>
            <person name="Papendorf J."/>
            <person name="Pilke C."/>
            <person name="Bunk B."/>
            <person name="Sproeer C."/>
            <person name="Pester M."/>
        </authorList>
    </citation>
    <scope>NUCLEOTIDE SEQUENCE</scope>
    <source>
        <strain evidence="4">DSM 110680</strain>
    </source>
</reference>
<organism evidence="4">
    <name type="scientific">Telmatobacter sp. DSM 110680</name>
    <dbReference type="NCBI Taxonomy" id="3036704"/>
    <lineage>
        <taxon>Bacteria</taxon>
        <taxon>Pseudomonadati</taxon>
        <taxon>Acidobacteriota</taxon>
        <taxon>Terriglobia</taxon>
        <taxon>Terriglobales</taxon>
        <taxon>Acidobacteriaceae</taxon>
        <taxon>Telmatobacter</taxon>
    </lineage>
</organism>